<evidence type="ECO:0000313" key="1">
    <source>
        <dbReference type="EMBL" id="AGX06043.1"/>
    </source>
</evidence>
<organism evidence="1 2">
    <name type="scientific">Bacillus infantis NRRL B-14911</name>
    <dbReference type="NCBI Taxonomy" id="1367477"/>
    <lineage>
        <taxon>Bacteria</taxon>
        <taxon>Bacillati</taxon>
        <taxon>Bacillota</taxon>
        <taxon>Bacilli</taxon>
        <taxon>Bacillales</taxon>
        <taxon>Bacillaceae</taxon>
        <taxon>Bacillus</taxon>
    </lineage>
</organism>
<sequence>MPGFWFSGGVAGLRRGILLLAEIQAGVSIRLSGVSQIMNFNVVYPGGATGHMTERKKRMSCIPKKLLDT</sequence>
<gene>
    <name evidence="1" type="ORF">N288_20985</name>
</gene>
<dbReference type="KEGG" id="bif:N288_20985"/>
<dbReference type="STRING" id="1367477.N288_20985"/>
<protein>
    <submittedName>
        <fullName evidence="1">Uncharacterized protein</fullName>
    </submittedName>
</protein>
<dbReference type="EMBL" id="CP006643">
    <property type="protein sequence ID" value="AGX06043.1"/>
    <property type="molecule type" value="Genomic_DNA"/>
</dbReference>
<reference evidence="1 2" key="1">
    <citation type="submission" date="2013-07" db="EMBL/GenBank/DDBJ databases">
        <title>Complete genome sequence of Bacillus infantis NRRL B-14911 that has potential to induce cardiac disease by antigenic mimicry.</title>
        <authorList>
            <person name="Massilamany C."/>
            <person name="Smith T.P.L."/>
            <person name="Loy J.D."/>
            <person name="Barletta R."/>
            <person name="Reddy J."/>
        </authorList>
    </citation>
    <scope>NUCLEOTIDE SEQUENCE [LARGE SCALE GENOMIC DNA]</scope>
    <source>
        <strain evidence="1 2">NRRL B-14911</strain>
    </source>
</reference>
<accession>U5LF44</accession>
<dbReference type="Proteomes" id="UP000017805">
    <property type="component" value="Chromosome"/>
</dbReference>
<dbReference type="AlphaFoldDB" id="U5LF44"/>
<dbReference type="HOGENOM" id="CLU_2767238_0_0_9"/>
<name>U5LF44_9BACI</name>
<keyword evidence="2" id="KW-1185">Reference proteome</keyword>
<proteinExistence type="predicted"/>
<evidence type="ECO:0000313" key="2">
    <source>
        <dbReference type="Proteomes" id="UP000017805"/>
    </source>
</evidence>